<dbReference type="Gene3D" id="3.40.50.150">
    <property type="entry name" value="Vaccinia Virus protein VP39"/>
    <property type="match status" value="1"/>
</dbReference>
<evidence type="ECO:0000259" key="4">
    <source>
        <dbReference type="Pfam" id="PF00891"/>
    </source>
</evidence>
<dbReference type="InterPro" id="IPR029063">
    <property type="entry name" value="SAM-dependent_MTases_sf"/>
</dbReference>
<dbReference type="SUPFAM" id="SSF46785">
    <property type="entry name" value="Winged helix' DNA-binding domain"/>
    <property type="match status" value="1"/>
</dbReference>
<dbReference type="PANTHER" id="PTHR43712:SF11">
    <property type="entry name" value="O-METHYLTRANSFERASE (AFU_ORTHOLOGUE AFUA_2G17820)-RELATED"/>
    <property type="match status" value="1"/>
</dbReference>
<organism evidence="6 7">
    <name type="scientific">Neofusicoccum ribis</name>
    <dbReference type="NCBI Taxonomy" id="45134"/>
    <lineage>
        <taxon>Eukaryota</taxon>
        <taxon>Fungi</taxon>
        <taxon>Dikarya</taxon>
        <taxon>Ascomycota</taxon>
        <taxon>Pezizomycotina</taxon>
        <taxon>Dothideomycetes</taxon>
        <taxon>Dothideomycetes incertae sedis</taxon>
        <taxon>Botryosphaeriales</taxon>
        <taxon>Botryosphaeriaceae</taxon>
        <taxon>Neofusicoccum</taxon>
    </lineage>
</organism>
<reference evidence="6 7" key="1">
    <citation type="submission" date="2024-02" db="EMBL/GenBank/DDBJ databases">
        <title>De novo assembly and annotation of 12 fungi associated with fruit tree decline syndrome in Ontario, Canada.</title>
        <authorList>
            <person name="Sulman M."/>
            <person name="Ellouze W."/>
            <person name="Ilyukhin E."/>
        </authorList>
    </citation>
    <scope>NUCLEOTIDE SEQUENCE [LARGE SCALE GENOMIC DNA]</scope>
    <source>
        <strain evidence="6 7">M1-105</strain>
    </source>
</reference>
<evidence type="ECO:0000256" key="2">
    <source>
        <dbReference type="ARBA" id="ARBA00022679"/>
    </source>
</evidence>
<dbReference type="Pfam" id="PF00891">
    <property type="entry name" value="Methyltransf_2"/>
    <property type="match status" value="1"/>
</dbReference>
<dbReference type="InterPro" id="IPR016461">
    <property type="entry name" value="COMT-like"/>
</dbReference>
<gene>
    <name evidence="6" type="ORF">SLS56_011555</name>
</gene>
<feature type="domain" description="O-methyltransferase C-terminal" evidence="4">
    <location>
        <begin position="223"/>
        <end position="376"/>
    </location>
</feature>
<protein>
    <recommendedName>
        <fullName evidence="8">O-methyltransferase</fullName>
    </recommendedName>
</protein>
<accession>A0ABR3SBX9</accession>
<dbReference type="Gene3D" id="1.10.10.10">
    <property type="entry name" value="Winged helix-like DNA-binding domain superfamily/Winged helix DNA-binding domain"/>
    <property type="match status" value="1"/>
</dbReference>
<evidence type="ECO:0008006" key="8">
    <source>
        <dbReference type="Google" id="ProtNLM"/>
    </source>
</evidence>
<proteinExistence type="predicted"/>
<dbReference type="EMBL" id="JAJVDC020000280">
    <property type="protein sequence ID" value="KAL1616074.1"/>
    <property type="molecule type" value="Genomic_DNA"/>
</dbReference>
<keyword evidence="2" id="KW-0808">Transferase</keyword>
<dbReference type="PANTHER" id="PTHR43712">
    <property type="entry name" value="PUTATIVE (AFU_ORTHOLOGUE AFUA_4G14580)-RELATED"/>
    <property type="match status" value="1"/>
</dbReference>
<sequence length="400" mass="45360">MASSLATLTGRLSDAVDGYGKRSSPSDAQRKQILALANQIAAEVSNPLEKIDDYLANMMEMAALRLLMDWDVFDKIPREPESISYAALSAKVDTEERLLRRMAWMLVSRGLLRQVGEDRVAHTKLSPIFAERESYALWFKFCYDNRGFVASRWPKYFARYGRKEPVNTTHDNPVSFAHGKDDKSFWDIIDGESLQDFITSMTVLSKICPNVGIFPFRWIVENMDMVLPDAAIVVDVGGSYGEALQDIREECPEIAPDRMVLQDRPPVIEKVERQDPPGLKGMKKMSHDFFTEQPVKGALVYFLRKVLHDCSDKDCRTILGHIKDAMASESRVLIYETILSNPPPFKTAVADLAMMNMGAMERTEKDWDQLLKSAGLQIVKIWRTERSGEHAVIECKKLEA</sequence>
<keyword evidence="3" id="KW-0949">S-adenosyl-L-methionine</keyword>
<feature type="domain" description="O-methyltransferase dimerisation" evidence="5">
    <location>
        <begin position="54"/>
        <end position="130"/>
    </location>
</feature>
<dbReference type="SUPFAM" id="SSF53335">
    <property type="entry name" value="S-adenosyl-L-methionine-dependent methyltransferases"/>
    <property type="match status" value="1"/>
</dbReference>
<evidence type="ECO:0000313" key="7">
    <source>
        <dbReference type="Proteomes" id="UP001521116"/>
    </source>
</evidence>
<dbReference type="PIRSF" id="PIRSF005739">
    <property type="entry name" value="O-mtase"/>
    <property type="match status" value="1"/>
</dbReference>
<keyword evidence="7" id="KW-1185">Reference proteome</keyword>
<dbReference type="InterPro" id="IPR001077">
    <property type="entry name" value="COMT_C"/>
</dbReference>
<evidence type="ECO:0000256" key="3">
    <source>
        <dbReference type="ARBA" id="ARBA00022691"/>
    </source>
</evidence>
<evidence type="ECO:0000313" key="6">
    <source>
        <dbReference type="EMBL" id="KAL1616074.1"/>
    </source>
</evidence>
<evidence type="ECO:0000256" key="1">
    <source>
        <dbReference type="ARBA" id="ARBA00022603"/>
    </source>
</evidence>
<evidence type="ECO:0000259" key="5">
    <source>
        <dbReference type="Pfam" id="PF08100"/>
    </source>
</evidence>
<dbReference type="Proteomes" id="UP001521116">
    <property type="component" value="Unassembled WGS sequence"/>
</dbReference>
<comment type="caution">
    <text evidence="6">The sequence shown here is derived from an EMBL/GenBank/DDBJ whole genome shotgun (WGS) entry which is preliminary data.</text>
</comment>
<dbReference type="InterPro" id="IPR036388">
    <property type="entry name" value="WH-like_DNA-bd_sf"/>
</dbReference>
<name>A0ABR3SBX9_9PEZI</name>
<keyword evidence="1" id="KW-0489">Methyltransferase</keyword>
<dbReference type="Pfam" id="PF08100">
    <property type="entry name" value="Dimerisation"/>
    <property type="match status" value="1"/>
</dbReference>
<dbReference type="InterPro" id="IPR012967">
    <property type="entry name" value="COMT_dimerisation"/>
</dbReference>
<dbReference type="PROSITE" id="PS51683">
    <property type="entry name" value="SAM_OMT_II"/>
    <property type="match status" value="1"/>
</dbReference>
<dbReference type="InterPro" id="IPR036390">
    <property type="entry name" value="WH_DNA-bd_sf"/>
</dbReference>